<evidence type="ECO:0000256" key="4">
    <source>
        <dbReference type="ARBA" id="ARBA00024867"/>
    </source>
</evidence>
<dbReference type="Proteomes" id="UP000018227">
    <property type="component" value="Unassembled WGS sequence"/>
</dbReference>
<dbReference type="PANTHER" id="PTHR45339">
    <property type="entry name" value="HYBRID SIGNAL TRANSDUCTION HISTIDINE KINASE J"/>
    <property type="match status" value="1"/>
</dbReference>
<protein>
    <recommendedName>
        <fullName evidence="1">Stage 0 sporulation protein A homolog</fullName>
    </recommendedName>
</protein>
<sequence length="141" mass="15886">MTTFLNNKEDIMRILLAEDDYASRKFGINFLSKYGEVDATVDGEEAVAAFEFAAEDGEYYDLICLDIMMPGTDGIEALYRIREAEKRLKLPEDKCPKIIMVSALSDMNYVDGAFELGCDGYANKPLDTDKFEDVLRKLGLI</sequence>
<dbReference type="HOGENOM" id="CLU_000445_69_12_9"/>
<dbReference type="PANTHER" id="PTHR45339:SF1">
    <property type="entry name" value="HYBRID SIGNAL TRANSDUCTION HISTIDINE KINASE J"/>
    <property type="match status" value="1"/>
</dbReference>
<dbReference type="Gene3D" id="3.40.50.2300">
    <property type="match status" value="1"/>
</dbReference>
<dbReference type="SUPFAM" id="SSF52172">
    <property type="entry name" value="CheY-like"/>
    <property type="match status" value="1"/>
</dbReference>
<accession>V2Y6D6</accession>
<organism evidence="7 8">
    <name type="scientific">Catonella morbi ATCC 51271</name>
    <dbReference type="NCBI Taxonomy" id="592026"/>
    <lineage>
        <taxon>Bacteria</taxon>
        <taxon>Bacillati</taxon>
        <taxon>Bacillota</taxon>
        <taxon>Clostridia</taxon>
        <taxon>Lachnospirales</taxon>
        <taxon>Lachnospiraceae</taxon>
        <taxon>Catonella</taxon>
    </lineage>
</organism>
<dbReference type="SMART" id="SM00448">
    <property type="entry name" value="REC"/>
    <property type="match status" value="1"/>
</dbReference>
<dbReference type="InterPro" id="IPR011006">
    <property type="entry name" value="CheY-like_superfamily"/>
</dbReference>
<dbReference type="PROSITE" id="PS50110">
    <property type="entry name" value="RESPONSE_REGULATORY"/>
    <property type="match status" value="1"/>
</dbReference>
<dbReference type="InterPro" id="IPR001789">
    <property type="entry name" value="Sig_transdc_resp-reg_receiver"/>
</dbReference>
<keyword evidence="8" id="KW-1185">Reference proteome</keyword>
<keyword evidence="2 5" id="KW-0597">Phosphoprotein</keyword>
<evidence type="ECO:0000256" key="1">
    <source>
        <dbReference type="ARBA" id="ARBA00018672"/>
    </source>
</evidence>
<evidence type="ECO:0000259" key="6">
    <source>
        <dbReference type="PROSITE" id="PS50110"/>
    </source>
</evidence>
<dbReference type="GO" id="GO:0000160">
    <property type="term" value="P:phosphorelay signal transduction system"/>
    <property type="evidence" value="ECO:0007669"/>
    <property type="project" value="UniProtKB-KW"/>
</dbReference>
<dbReference type="STRING" id="592026.GCWU0000282_000801"/>
<evidence type="ECO:0000256" key="3">
    <source>
        <dbReference type="ARBA" id="ARBA00023012"/>
    </source>
</evidence>
<comment type="caution">
    <text evidence="7">The sequence shown here is derived from an EMBL/GenBank/DDBJ whole genome shotgun (WGS) entry which is preliminary data.</text>
</comment>
<evidence type="ECO:0000313" key="8">
    <source>
        <dbReference type="Proteomes" id="UP000018227"/>
    </source>
</evidence>
<keyword evidence="3" id="KW-0902">Two-component regulatory system</keyword>
<feature type="modified residue" description="4-aspartylphosphate" evidence="5">
    <location>
        <position position="66"/>
    </location>
</feature>
<comment type="function">
    <text evidence="4">May play the central regulatory role in sporulation. It may be an element of the effector pathway responsible for the activation of sporulation genes in response to nutritional stress. Spo0A may act in concert with spo0H (a sigma factor) to control the expression of some genes that are critical to the sporulation process.</text>
</comment>
<proteinExistence type="predicted"/>
<dbReference type="Pfam" id="PF00072">
    <property type="entry name" value="Response_reg"/>
    <property type="match status" value="1"/>
</dbReference>
<gene>
    <name evidence="7" type="ORF">GCWU0000282_000801</name>
</gene>
<evidence type="ECO:0000313" key="7">
    <source>
        <dbReference type="EMBL" id="ESL03637.1"/>
    </source>
</evidence>
<feature type="domain" description="Response regulatory" evidence="6">
    <location>
        <begin position="13"/>
        <end position="139"/>
    </location>
</feature>
<name>V2Y6D6_9FIRM</name>
<dbReference type="eggNOG" id="COG0745">
    <property type="taxonomic scope" value="Bacteria"/>
</dbReference>
<dbReference type="AlphaFoldDB" id="V2Y6D6"/>
<evidence type="ECO:0000256" key="5">
    <source>
        <dbReference type="PROSITE-ProRule" id="PRU00169"/>
    </source>
</evidence>
<evidence type="ECO:0000256" key="2">
    <source>
        <dbReference type="ARBA" id="ARBA00022553"/>
    </source>
</evidence>
<reference evidence="7 8" key="1">
    <citation type="submission" date="2013-06" db="EMBL/GenBank/DDBJ databases">
        <authorList>
            <person name="Weinstock G."/>
            <person name="Sodergren E."/>
            <person name="Clifton S."/>
            <person name="Fulton L."/>
            <person name="Fulton B."/>
            <person name="Courtney L."/>
            <person name="Fronick C."/>
            <person name="Harrison M."/>
            <person name="Strong C."/>
            <person name="Farmer C."/>
            <person name="Delahaunty K."/>
            <person name="Markovic C."/>
            <person name="Hall O."/>
            <person name="Minx P."/>
            <person name="Tomlinson C."/>
            <person name="Mitreva M."/>
            <person name="Nelson J."/>
            <person name="Hou S."/>
            <person name="Wollam A."/>
            <person name="Pepin K.H."/>
            <person name="Johnson M."/>
            <person name="Bhonagiri V."/>
            <person name="Nash W.E."/>
            <person name="Warren W."/>
            <person name="Chinwalla A."/>
            <person name="Mardis E.R."/>
            <person name="Wilson R.K."/>
        </authorList>
    </citation>
    <scope>NUCLEOTIDE SEQUENCE [LARGE SCALE GENOMIC DNA]</scope>
    <source>
        <strain evidence="7 8">ATCC 51271</strain>
    </source>
</reference>
<dbReference type="EMBL" id="ACIL03000007">
    <property type="protein sequence ID" value="ESL03637.1"/>
    <property type="molecule type" value="Genomic_DNA"/>
</dbReference>
<dbReference type="CDD" id="cd17546">
    <property type="entry name" value="REC_hyHK_CKI1_RcsC-like"/>
    <property type="match status" value="1"/>
</dbReference>